<organism evidence="8 9">
    <name type="scientific">Nephila pilipes</name>
    <name type="common">Giant wood spider</name>
    <name type="synonym">Nephila maculata</name>
    <dbReference type="NCBI Taxonomy" id="299642"/>
    <lineage>
        <taxon>Eukaryota</taxon>
        <taxon>Metazoa</taxon>
        <taxon>Ecdysozoa</taxon>
        <taxon>Arthropoda</taxon>
        <taxon>Chelicerata</taxon>
        <taxon>Arachnida</taxon>
        <taxon>Araneae</taxon>
        <taxon>Araneomorphae</taxon>
        <taxon>Entelegynae</taxon>
        <taxon>Araneoidea</taxon>
        <taxon>Nephilidae</taxon>
        <taxon>Nephila</taxon>
    </lineage>
</organism>
<dbReference type="AlphaFoldDB" id="A0A8X6R1F5"/>
<dbReference type="Gene3D" id="3.30.900.10">
    <property type="entry name" value="HORMA domain"/>
    <property type="match status" value="1"/>
</dbReference>
<dbReference type="Proteomes" id="UP000887013">
    <property type="component" value="Unassembled WGS sequence"/>
</dbReference>
<protein>
    <submittedName>
        <fullName evidence="8">HORMA domain-containing protein 1</fullName>
    </submittedName>
</protein>
<dbReference type="InterPro" id="IPR051294">
    <property type="entry name" value="HORMA_MeioticProgression"/>
</dbReference>
<sequence length="541" mass="61530">MSSVMMMKPDVTMQEWNAIFPDFTTLEGSCLFIKKLIAVSLSAITFIRGIFPDKAYGERNLYGLRLKLLTEDCGIKSVSKFIDLIRGCYDAVEKKYLQQLSIGICQNKENRNEVIEAYNLVFSYKNDECSITCQNRTNTFSPKLTDPTVEASLLMLKNISAVNDILGEMPKNAYLSLKLLYYDDVTPKDYEPPGFEPSTQAKFSFPTKTMNIALGKIDTEIHGYRCLLKTTLSKQLQLHNTSEDPLLLPASQTSTNAEEIIHGDISKDELFGSQQSTQGSLNNSKLFENIKTVTALRCPCKSKLARDEDIIICVSCERLQHKICYGILEPDDIPEIFYCVDCIIYATDGNSLWDMVYTYEGKDRQEFCATRKALALCLELKTIRASNLEKLLGYDKAMANIVIEKLDFEGFIKQIPGTEKYQVERLNISSYGLQNYFSKDNEKNDRITDENLKQESNQKPPFTSVCRSQSPRFKFKNVPEITNLESPIKKVKTLSLCNKSPEQTNIPKARKRKVSSKVLSNDESEESLPTPKRPRTKKKQH</sequence>
<name>A0A8X6R1F5_NEPPI</name>
<evidence type="ECO:0000256" key="3">
    <source>
        <dbReference type="ARBA" id="ARBA00022454"/>
    </source>
</evidence>
<keyword evidence="9" id="KW-1185">Reference proteome</keyword>
<dbReference type="GO" id="GO:0005634">
    <property type="term" value="C:nucleus"/>
    <property type="evidence" value="ECO:0007669"/>
    <property type="project" value="UniProtKB-SubCell"/>
</dbReference>
<evidence type="ECO:0000259" key="7">
    <source>
        <dbReference type="PROSITE" id="PS50815"/>
    </source>
</evidence>
<dbReference type="SUPFAM" id="SSF56019">
    <property type="entry name" value="The spindle assembly checkpoint protein mad2"/>
    <property type="match status" value="1"/>
</dbReference>
<evidence type="ECO:0000256" key="4">
    <source>
        <dbReference type="ARBA" id="ARBA00023242"/>
    </source>
</evidence>
<comment type="subcellular location">
    <subcellularLocation>
        <location evidence="2">Chromosome</location>
    </subcellularLocation>
    <subcellularLocation>
        <location evidence="1">Nucleus</location>
    </subcellularLocation>
</comment>
<feature type="domain" description="HORMA" evidence="7">
    <location>
        <begin position="27"/>
        <end position="228"/>
    </location>
</feature>
<dbReference type="InterPro" id="IPR013083">
    <property type="entry name" value="Znf_RING/FYVE/PHD"/>
</dbReference>
<gene>
    <name evidence="8" type="primary">Hormad1</name>
    <name evidence="8" type="ORF">NPIL_26971</name>
</gene>
<evidence type="ECO:0000256" key="2">
    <source>
        <dbReference type="ARBA" id="ARBA00004286"/>
    </source>
</evidence>
<dbReference type="Gene3D" id="3.30.40.10">
    <property type="entry name" value="Zinc/RING finger domain, C3HC4 (zinc finger)"/>
    <property type="match status" value="1"/>
</dbReference>
<dbReference type="SUPFAM" id="SSF57903">
    <property type="entry name" value="FYVE/PHD zinc finger"/>
    <property type="match status" value="1"/>
</dbReference>
<evidence type="ECO:0000256" key="6">
    <source>
        <dbReference type="SAM" id="MobiDB-lite"/>
    </source>
</evidence>
<feature type="region of interest" description="Disordered" evidence="6">
    <location>
        <begin position="498"/>
        <end position="541"/>
    </location>
</feature>
<reference evidence="8" key="1">
    <citation type="submission" date="2020-08" db="EMBL/GenBank/DDBJ databases">
        <title>Multicomponent nature underlies the extraordinary mechanical properties of spider dragline silk.</title>
        <authorList>
            <person name="Kono N."/>
            <person name="Nakamura H."/>
            <person name="Mori M."/>
            <person name="Yoshida Y."/>
            <person name="Ohtoshi R."/>
            <person name="Malay A.D."/>
            <person name="Moran D.A.P."/>
            <person name="Tomita M."/>
            <person name="Numata K."/>
            <person name="Arakawa K."/>
        </authorList>
    </citation>
    <scope>NUCLEOTIDE SEQUENCE</scope>
</reference>
<dbReference type="PANTHER" id="PTHR48225:SF7">
    <property type="entry name" value="MEIOSIS-SPECIFIC PROTEIN HOP1"/>
    <property type="match status" value="1"/>
</dbReference>
<dbReference type="InterPro" id="IPR036570">
    <property type="entry name" value="HORMA_dom_sf"/>
</dbReference>
<proteinExistence type="predicted"/>
<keyword evidence="4" id="KW-0539">Nucleus</keyword>
<dbReference type="InterPro" id="IPR003511">
    <property type="entry name" value="HORMA_dom"/>
</dbReference>
<dbReference type="PROSITE" id="PS50815">
    <property type="entry name" value="HORMA"/>
    <property type="match status" value="1"/>
</dbReference>
<comment type="caution">
    <text evidence="8">The sequence shown here is derived from an EMBL/GenBank/DDBJ whole genome shotgun (WGS) entry which is preliminary data.</text>
</comment>
<dbReference type="EMBL" id="BMAW01087095">
    <property type="protein sequence ID" value="GFU50030.1"/>
    <property type="molecule type" value="Genomic_DNA"/>
</dbReference>
<accession>A0A8X6R1F5</accession>
<evidence type="ECO:0000313" key="8">
    <source>
        <dbReference type="EMBL" id="GFU50030.1"/>
    </source>
</evidence>
<feature type="compositionally biased region" description="Basic residues" evidence="6">
    <location>
        <begin position="532"/>
        <end position="541"/>
    </location>
</feature>
<evidence type="ECO:0000256" key="1">
    <source>
        <dbReference type="ARBA" id="ARBA00004123"/>
    </source>
</evidence>
<dbReference type="PANTHER" id="PTHR48225">
    <property type="entry name" value="HORMA DOMAIN-CONTAINING PROTEIN 1"/>
    <property type="match status" value="1"/>
</dbReference>
<keyword evidence="3" id="KW-0158">Chromosome</keyword>
<dbReference type="InterPro" id="IPR011011">
    <property type="entry name" value="Znf_FYVE_PHD"/>
</dbReference>
<dbReference type="Pfam" id="PF02301">
    <property type="entry name" value="HORMA"/>
    <property type="match status" value="1"/>
</dbReference>
<evidence type="ECO:0000256" key="5">
    <source>
        <dbReference type="ARBA" id="ARBA00023254"/>
    </source>
</evidence>
<keyword evidence="5" id="KW-0469">Meiosis</keyword>
<evidence type="ECO:0000313" key="9">
    <source>
        <dbReference type="Proteomes" id="UP000887013"/>
    </source>
</evidence>
<dbReference type="GO" id="GO:0005694">
    <property type="term" value="C:chromosome"/>
    <property type="evidence" value="ECO:0007669"/>
    <property type="project" value="UniProtKB-SubCell"/>
</dbReference>
<dbReference type="GO" id="GO:0051321">
    <property type="term" value="P:meiotic cell cycle"/>
    <property type="evidence" value="ECO:0007669"/>
    <property type="project" value="UniProtKB-KW"/>
</dbReference>
<dbReference type="OrthoDB" id="1928087at2759"/>